<keyword evidence="1" id="KW-0732">Signal</keyword>
<evidence type="ECO:0000256" key="1">
    <source>
        <dbReference type="SAM" id="SignalP"/>
    </source>
</evidence>
<dbReference type="Proteomes" id="UP000176814">
    <property type="component" value="Unassembled WGS sequence"/>
</dbReference>
<evidence type="ECO:0008006" key="4">
    <source>
        <dbReference type="Google" id="ProtNLM"/>
    </source>
</evidence>
<feature type="chain" id="PRO_5009527416" description="WxL domain-containing protein" evidence="1">
    <location>
        <begin position="33"/>
        <end position="387"/>
    </location>
</feature>
<dbReference type="AlphaFoldDB" id="A0A1F6X968"/>
<proteinExistence type="predicted"/>
<reference evidence="2 3" key="1">
    <citation type="journal article" date="2016" name="Nat. Commun.">
        <title>Thousands of microbial genomes shed light on interconnected biogeochemical processes in an aquifer system.</title>
        <authorList>
            <person name="Anantharaman K."/>
            <person name="Brown C.T."/>
            <person name="Hug L.A."/>
            <person name="Sharon I."/>
            <person name="Castelle C.J."/>
            <person name="Probst A.J."/>
            <person name="Thomas B.C."/>
            <person name="Singh A."/>
            <person name="Wilkins M.J."/>
            <person name="Karaoz U."/>
            <person name="Brodie E.L."/>
            <person name="Williams K.H."/>
            <person name="Hubbard S.S."/>
            <person name="Banfield J.F."/>
        </authorList>
    </citation>
    <scope>NUCLEOTIDE SEQUENCE [LARGE SCALE GENOMIC DNA]</scope>
</reference>
<dbReference type="EMBL" id="MFUW01000008">
    <property type="protein sequence ID" value="OGI90573.1"/>
    <property type="molecule type" value="Genomic_DNA"/>
</dbReference>
<gene>
    <name evidence="2" type="ORF">A2911_00400</name>
</gene>
<name>A0A1F6X968_9BACT</name>
<feature type="signal peptide" evidence="1">
    <location>
        <begin position="1"/>
        <end position="32"/>
    </location>
</feature>
<accession>A0A1F6X968</accession>
<organism evidence="2 3">
    <name type="scientific">Candidatus Nomurabacteria bacterium RIFCSPLOWO2_01_FULL_40_15</name>
    <dbReference type="NCBI Taxonomy" id="1801772"/>
    <lineage>
        <taxon>Bacteria</taxon>
        <taxon>Candidatus Nomuraibacteriota</taxon>
    </lineage>
</organism>
<evidence type="ECO:0000313" key="3">
    <source>
        <dbReference type="Proteomes" id="UP000176814"/>
    </source>
</evidence>
<evidence type="ECO:0000313" key="2">
    <source>
        <dbReference type="EMBL" id="OGI90573.1"/>
    </source>
</evidence>
<sequence length="387" mass="39143">MKFKKLFIANFVSSVTIVALLAVMVTPQLANAAAFTASKDTATRLEISALSDHTVVFTLPTGIDFDSTTQTDILRVDFPSTFATSGTWLASEFTLNDGTARTSVTPSQGAGIIDCTVAAGVNNFCVAIDTTAFIFSIKPSATWTASATAATVTFTIAGSTGNGTLTNPSSVAATNIDFQMCDETASCTTSFTNSHSSQIAYAIADSDRVSVTATVNSTISFDLDTATTDTESAAAYSVALGTLAIGSVNRSNGSINSIWTDLATNASGGAIITVLSTNSSLASTSVPADTVPSATATMAAGTANYGLCIATAGTLTAVSPYNGATCVDGAANTVGLVDATSRNILNSGGAPVAAGRAQIRVNAAISGVTKAHTDYTDTLTFIATGTF</sequence>
<comment type="caution">
    <text evidence="2">The sequence shown here is derived from an EMBL/GenBank/DDBJ whole genome shotgun (WGS) entry which is preliminary data.</text>
</comment>
<protein>
    <recommendedName>
        <fullName evidence="4">WxL domain-containing protein</fullName>
    </recommendedName>
</protein>